<dbReference type="AlphaFoldDB" id="B7PWH8"/>
<organism>
    <name type="scientific">Ixodes scapularis</name>
    <name type="common">Black-legged tick</name>
    <name type="synonym">Deer tick</name>
    <dbReference type="NCBI Taxonomy" id="6945"/>
    <lineage>
        <taxon>Eukaryota</taxon>
        <taxon>Metazoa</taxon>
        <taxon>Ecdysozoa</taxon>
        <taxon>Arthropoda</taxon>
        <taxon>Chelicerata</taxon>
        <taxon>Arachnida</taxon>
        <taxon>Acari</taxon>
        <taxon>Parasitiformes</taxon>
        <taxon>Ixodida</taxon>
        <taxon>Ixodoidea</taxon>
        <taxon>Ixodidae</taxon>
        <taxon>Ixodinae</taxon>
        <taxon>Ixodes</taxon>
    </lineage>
</organism>
<dbReference type="PaxDb" id="6945-B7PWH8"/>
<feature type="region of interest" description="Disordered" evidence="1">
    <location>
        <begin position="54"/>
        <end position="89"/>
    </location>
</feature>
<name>B7PWH8_IXOSC</name>
<evidence type="ECO:0000313" key="4">
    <source>
        <dbReference type="Proteomes" id="UP000001555"/>
    </source>
</evidence>
<dbReference type="HOGENOM" id="CLU_1798580_0_0_1"/>
<keyword evidence="4" id="KW-1185">Reference proteome</keyword>
<reference evidence="3" key="2">
    <citation type="submission" date="2020-05" db="UniProtKB">
        <authorList>
            <consortium name="EnsemblMetazoa"/>
        </authorList>
    </citation>
    <scope>IDENTIFICATION</scope>
    <source>
        <strain evidence="3">wikel</strain>
    </source>
</reference>
<accession>B7PWH8</accession>
<evidence type="ECO:0000313" key="2">
    <source>
        <dbReference type="EMBL" id="EEC10950.1"/>
    </source>
</evidence>
<reference evidence="2 4" key="1">
    <citation type="submission" date="2008-03" db="EMBL/GenBank/DDBJ databases">
        <title>Annotation of Ixodes scapularis.</title>
        <authorList>
            <consortium name="Ixodes scapularis Genome Project Consortium"/>
            <person name="Caler E."/>
            <person name="Hannick L.I."/>
            <person name="Bidwell S."/>
            <person name="Joardar V."/>
            <person name="Thiagarajan M."/>
            <person name="Amedeo P."/>
            <person name="Galinsky K.J."/>
            <person name="Schobel S."/>
            <person name="Inman J."/>
            <person name="Hostetler J."/>
            <person name="Miller J."/>
            <person name="Hammond M."/>
            <person name="Megy K."/>
            <person name="Lawson D."/>
            <person name="Kodira C."/>
            <person name="Sutton G."/>
            <person name="Meyer J."/>
            <person name="Hill C.A."/>
            <person name="Birren B."/>
            <person name="Nene V."/>
            <person name="Collins F."/>
            <person name="Alarcon-Chaidez F."/>
            <person name="Wikel S."/>
            <person name="Strausberg R."/>
        </authorList>
    </citation>
    <scope>NUCLEOTIDE SEQUENCE [LARGE SCALE GENOMIC DNA]</scope>
    <source>
        <strain evidence="4">Wikel</strain>
        <strain evidence="2">Wikel colony</strain>
    </source>
</reference>
<dbReference type="InParanoid" id="B7PWH8"/>
<proteinExistence type="predicted"/>
<dbReference type="VEuPathDB" id="VectorBase:ISCI008411"/>
<evidence type="ECO:0000256" key="1">
    <source>
        <dbReference type="SAM" id="MobiDB-lite"/>
    </source>
</evidence>
<evidence type="ECO:0000313" key="3">
    <source>
        <dbReference type="EnsemblMetazoa" id="ISCW008411-PA"/>
    </source>
</evidence>
<dbReference type="EnsemblMetazoa" id="ISCW008411-RA">
    <property type="protein sequence ID" value="ISCW008411-PA"/>
    <property type="gene ID" value="ISCW008411"/>
</dbReference>
<gene>
    <name evidence="2" type="ORF">IscW_ISCW008411</name>
</gene>
<dbReference type="VEuPathDB" id="VectorBase:ISCW008411"/>
<protein>
    <submittedName>
        <fullName evidence="2 3">Uncharacterized protein</fullName>
    </submittedName>
</protein>
<dbReference type="EMBL" id="DS808324">
    <property type="protein sequence ID" value="EEC10950.1"/>
    <property type="molecule type" value="Genomic_DNA"/>
</dbReference>
<dbReference type="Proteomes" id="UP000001555">
    <property type="component" value="Unassembled WGS sequence"/>
</dbReference>
<sequence>MLTLVSAFQPCPPHVPFSFFGGTGGFAFIIGTWHNSLPLWDRFRPTDVRTHRLKTGSGHPSGTPVGGWWAAPPAGPRRRENPHSTSAVESRSSANCACHMFLRPHVSNERATGVATPSRAHETHIVVDQRRHLTVQRRKEPESP</sequence>
<dbReference type="EMBL" id="ABJB010659876">
    <property type="status" value="NOT_ANNOTATED_CDS"/>
    <property type="molecule type" value="Genomic_DNA"/>
</dbReference>